<dbReference type="PANTHER" id="PTHR43228:SF17">
    <property type="entry name" value="HISTIDINE KINASE RESPONSE REGULATOR AND TRANSCRIPTION FACTOR RR-A-TYPE FAMILY-RELATED"/>
    <property type="match status" value="1"/>
</dbReference>
<evidence type="ECO:0000313" key="4">
    <source>
        <dbReference type="Proteomes" id="UP000515121"/>
    </source>
</evidence>
<feature type="domain" description="Response regulatory" evidence="3">
    <location>
        <begin position="43"/>
        <end position="158"/>
    </location>
</feature>
<sequence length="160" mass="17306">MAPSENLAPAGRANTGNGGGAPNGVEKQQRCQFNEVVLRNRLTALLVDGNRFCRTIEQGLLRAYGVETLAVDNGRAAVELIASGVKFNLIVIDMLLPILNGLEATRQIRAMGVRCKMLGVTACSYEREREAFLAAGVDVFIEKPLSPEILVPILRELDGQ</sequence>
<evidence type="ECO:0000256" key="1">
    <source>
        <dbReference type="PROSITE-ProRule" id="PRU00169"/>
    </source>
</evidence>
<dbReference type="KEGG" id="dzi:111306146"/>
<dbReference type="GeneID" id="111306146"/>
<proteinExistence type="predicted"/>
<dbReference type="PANTHER" id="PTHR43228">
    <property type="entry name" value="TWO-COMPONENT RESPONSE REGULATOR"/>
    <property type="match status" value="1"/>
</dbReference>
<dbReference type="InterPro" id="IPR052048">
    <property type="entry name" value="ST_Response_Regulator"/>
</dbReference>
<evidence type="ECO:0000259" key="3">
    <source>
        <dbReference type="PROSITE" id="PS50110"/>
    </source>
</evidence>
<dbReference type="GO" id="GO:0000160">
    <property type="term" value="P:phosphorelay signal transduction system"/>
    <property type="evidence" value="ECO:0007669"/>
    <property type="project" value="InterPro"/>
</dbReference>
<dbReference type="PROSITE" id="PS50110">
    <property type="entry name" value="RESPONSE_REGULATORY"/>
    <property type="match status" value="1"/>
</dbReference>
<dbReference type="SUPFAM" id="SSF52172">
    <property type="entry name" value="CheY-like"/>
    <property type="match status" value="1"/>
</dbReference>
<evidence type="ECO:0000313" key="5">
    <source>
        <dbReference type="RefSeq" id="XP_022759786.1"/>
    </source>
</evidence>
<protein>
    <submittedName>
        <fullName evidence="5">Two-component response regulator ORR42-like</fullName>
    </submittedName>
</protein>
<feature type="modified residue" description="4-aspartylphosphate" evidence="1">
    <location>
        <position position="93"/>
    </location>
</feature>
<dbReference type="CDD" id="cd17546">
    <property type="entry name" value="REC_hyHK_CKI1_RcsC-like"/>
    <property type="match status" value="1"/>
</dbReference>
<feature type="region of interest" description="Disordered" evidence="2">
    <location>
        <begin position="1"/>
        <end position="26"/>
    </location>
</feature>
<dbReference type="InterPro" id="IPR011006">
    <property type="entry name" value="CheY-like_superfamily"/>
</dbReference>
<evidence type="ECO:0000256" key="2">
    <source>
        <dbReference type="SAM" id="MobiDB-lite"/>
    </source>
</evidence>
<keyword evidence="1" id="KW-0597">Phosphoprotein</keyword>
<name>A0A6P6A4X2_DURZI</name>
<keyword evidence="4" id="KW-1185">Reference proteome</keyword>
<organism evidence="4 5">
    <name type="scientific">Durio zibethinus</name>
    <name type="common">Durian</name>
    <dbReference type="NCBI Taxonomy" id="66656"/>
    <lineage>
        <taxon>Eukaryota</taxon>
        <taxon>Viridiplantae</taxon>
        <taxon>Streptophyta</taxon>
        <taxon>Embryophyta</taxon>
        <taxon>Tracheophyta</taxon>
        <taxon>Spermatophyta</taxon>
        <taxon>Magnoliopsida</taxon>
        <taxon>eudicotyledons</taxon>
        <taxon>Gunneridae</taxon>
        <taxon>Pentapetalae</taxon>
        <taxon>rosids</taxon>
        <taxon>malvids</taxon>
        <taxon>Malvales</taxon>
        <taxon>Malvaceae</taxon>
        <taxon>Helicteroideae</taxon>
        <taxon>Durio</taxon>
    </lineage>
</organism>
<accession>A0A6P6A4X2</accession>
<dbReference type="RefSeq" id="XP_022759786.1">
    <property type="nucleotide sequence ID" value="XM_022904051.1"/>
</dbReference>
<dbReference type="AlphaFoldDB" id="A0A6P6A4X2"/>
<dbReference type="Gene3D" id="3.40.50.2300">
    <property type="match status" value="1"/>
</dbReference>
<dbReference type="OrthoDB" id="21225at2759"/>
<dbReference type="InterPro" id="IPR001789">
    <property type="entry name" value="Sig_transdc_resp-reg_receiver"/>
</dbReference>
<dbReference type="Proteomes" id="UP000515121">
    <property type="component" value="Unplaced"/>
</dbReference>
<reference evidence="5" key="1">
    <citation type="submission" date="2025-08" db="UniProtKB">
        <authorList>
            <consortium name="RefSeq"/>
        </authorList>
    </citation>
    <scope>IDENTIFICATION</scope>
    <source>
        <tissue evidence="5">Fruit stalk</tissue>
    </source>
</reference>
<dbReference type="Pfam" id="PF00072">
    <property type="entry name" value="Response_reg"/>
    <property type="match status" value="1"/>
</dbReference>
<dbReference type="SMART" id="SM00448">
    <property type="entry name" value="REC"/>
    <property type="match status" value="1"/>
</dbReference>
<gene>
    <name evidence="5" type="primary">LOC111306146</name>
</gene>